<reference evidence="1 2" key="1">
    <citation type="journal article" date="2019" name="Int. J. Syst. Evol. Microbiol.">
        <title>The Global Catalogue of Microorganisms (GCM) 10K type strain sequencing project: providing services to taxonomists for standard genome sequencing and annotation.</title>
        <authorList>
            <consortium name="The Broad Institute Genomics Platform"/>
            <consortium name="The Broad Institute Genome Sequencing Center for Infectious Disease"/>
            <person name="Wu L."/>
            <person name="Ma J."/>
        </authorList>
    </citation>
    <scope>NUCLEOTIDE SEQUENCE [LARGE SCALE GENOMIC DNA]</scope>
    <source>
        <strain evidence="1 2">CGMCC 1.12125</strain>
    </source>
</reference>
<dbReference type="RefSeq" id="WP_247376884.1">
    <property type="nucleotide sequence ID" value="NZ_JALLGV010000003.1"/>
</dbReference>
<evidence type="ECO:0000313" key="1">
    <source>
        <dbReference type="EMBL" id="MFD1585912.1"/>
    </source>
</evidence>
<proteinExistence type="predicted"/>
<sequence>MTQVEDASRDMRLDPDSFAQGYFENAVYRHWDPYEIEGLAEDKEKFLEYEPTEAEFEEFRTAVSRFGAGEEAVTEDLMPLALVFEDINDQMFLSSQIYEEAKHTQFFDRYWRQVVDPVAEELGYEQTNPTAQHYFNDDYVALFDKTEAAMERLLTEDTPENRVTAYCHYHLTVESVLAQTGYYGFQSAFSDGGSDEVALREWPDLDGIVNGITKIRSDEGRHVGFGMHKVRNAVQRGEVDEQVVQDTLQDLMPHVAGTVSDFGDAIDPTPLVTYARDKLTRRIDIITDADAEVPPVHELVDMDEREAGATAD</sequence>
<dbReference type="AlphaFoldDB" id="A0ABD6C9H8"/>
<comment type="caution">
    <text evidence="1">The sequence shown here is derived from an EMBL/GenBank/DDBJ whole genome shotgun (WGS) entry which is preliminary data.</text>
</comment>
<dbReference type="Proteomes" id="UP001597119">
    <property type="component" value="Unassembled WGS sequence"/>
</dbReference>
<dbReference type="Gene3D" id="1.10.620.20">
    <property type="entry name" value="Ribonucleotide Reductase, subunit A"/>
    <property type="match status" value="1"/>
</dbReference>
<organism evidence="1 2">
    <name type="scientific">Halorientalis brevis</name>
    <dbReference type="NCBI Taxonomy" id="1126241"/>
    <lineage>
        <taxon>Archaea</taxon>
        <taxon>Methanobacteriati</taxon>
        <taxon>Methanobacteriota</taxon>
        <taxon>Stenosarchaea group</taxon>
        <taxon>Halobacteria</taxon>
        <taxon>Halobacteriales</taxon>
        <taxon>Haloarculaceae</taxon>
        <taxon>Halorientalis</taxon>
    </lineage>
</organism>
<evidence type="ECO:0000313" key="2">
    <source>
        <dbReference type="Proteomes" id="UP001597119"/>
    </source>
</evidence>
<dbReference type="SUPFAM" id="SSF47240">
    <property type="entry name" value="Ferritin-like"/>
    <property type="match status" value="1"/>
</dbReference>
<dbReference type="EMBL" id="JBHUDJ010000001">
    <property type="protein sequence ID" value="MFD1585912.1"/>
    <property type="molecule type" value="Genomic_DNA"/>
</dbReference>
<gene>
    <name evidence="1" type="ORF">ACFR9U_02880</name>
</gene>
<accession>A0ABD6C9H8</accession>
<dbReference type="InterPro" id="IPR009078">
    <property type="entry name" value="Ferritin-like_SF"/>
</dbReference>
<keyword evidence="2" id="KW-1185">Reference proteome</keyword>
<protein>
    <submittedName>
        <fullName evidence="1">Ribonucleoside-diphosphate reductase</fullName>
    </submittedName>
</protein>
<dbReference type="InterPro" id="IPR012348">
    <property type="entry name" value="RNR-like"/>
</dbReference>
<name>A0ABD6C9H8_9EURY</name>